<dbReference type="GO" id="GO:0003700">
    <property type="term" value="F:DNA-binding transcription factor activity"/>
    <property type="evidence" value="ECO:0007669"/>
    <property type="project" value="TreeGrafter"/>
</dbReference>
<feature type="domain" description="HTH lacI-type" evidence="5">
    <location>
        <begin position="8"/>
        <end position="62"/>
    </location>
</feature>
<keyword evidence="3" id="KW-0238">DNA-binding</keyword>
<evidence type="ECO:0000256" key="4">
    <source>
        <dbReference type="ARBA" id="ARBA00023163"/>
    </source>
</evidence>
<evidence type="ECO:0000259" key="5">
    <source>
        <dbReference type="PROSITE" id="PS50932"/>
    </source>
</evidence>
<evidence type="ECO:0000313" key="7">
    <source>
        <dbReference type="EMBL" id="MDW6002476.1"/>
    </source>
</evidence>
<keyword evidence="4" id="KW-0804">Transcription</keyword>
<dbReference type="NCBIfam" id="NF011563">
    <property type="entry name" value="PRK14987.1"/>
    <property type="match status" value="1"/>
</dbReference>
<proteinExistence type="predicted"/>
<dbReference type="InterPro" id="IPR028082">
    <property type="entry name" value="Peripla_BP_I"/>
</dbReference>
<feature type="domain" description="HTH cro/C1-type" evidence="6">
    <location>
        <begin position="9"/>
        <end position="52"/>
    </location>
</feature>
<dbReference type="InterPro" id="IPR001387">
    <property type="entry name" value="Cro/C1-type_HTH"/>
</dbReference>
<dbReference type="PROSITE" id="PS50943">
    <property type="entry name" value="HTH_CROC1"/>
    <property type="match status" value="1"/>
</dbReference>
<dbReference type="FunFam" id="1.10.260.40:FF:000012">
    <property type="entry name" value="HTH-type transcriptional regulator GntR"/>
    <property type="match status" value="1"/>
</dbReference>
<organism evidence="8 9">
    <name type="scientific">Vibrio mangrovi</name>
    <dbReference type="NCBI Taxonomy" id="474394"/>
    <lineage>
        <taxon>Bacteria</taxon>
        <taxon>Pseudomonadati</taxon>
        <taxon>Pseudomonadota</taxon>
        <taxon>Gammaproteobacteria</taxon>
        <taxon>Vibrionales</taxon>
        <taxon>Vibrionaceae</taxon>
        <taxon>Vibrio</taxon>
    </lineage>
</organism>
<dbReference type="PANTHER" id="PTHR30146:SF2">
    <property type="entry name" value="HTH-TYPE TRANSCRIPTIONAL REGULATOR GNTR"/>
    <property type="match status" value="1"/>
</dbReference>
<dbReference type="InterPro" id="IPR010982">
    <property type="entry name" value="Lambda_DNA-bd_dom_sf"/>
</dbReference>
<dbReference type="Pfam" id="PF00356">
    <property type="entry name" value="LacI"/>
    <property type="match status" value="1"/>
</dbReference>
<gene>
    <name evidence="8" type="primary">gntR</name>
    <name evidence="7" type="ORF">SBX37_06325</name>
    <name evidence="8" type="ORF">VIM7927_03305</name>
</gene>
<reference evidence="7 10" key="2">
    <citation type="submission" date="2023-11" db="EMBL/GenBank/DDBJ databases">
        <title>Plant-associative lifestyle of Vibrio porteresiae and its evolutionary dynamics.</title>
        <authorList>
            <person name="Rameshkumar N."/>
            <person name="Kirti K."/>
        </authorList>
    </citation>
    <scope>NUCLEOTIDE SEQUENCE [LARGE SCALE GENOMIC DNA]</scope>
    <source>
        <strain evidence="7 10">MSSRF38</strain>
    </source>
</reference>
<sequence length="339" mass="37055">MMNKKRRPTLQDVADQVGVTKMTVSRYLKNPQLVSGSTRDKIAVALDTLGYIPNRAPEILSQSKSRAIGVLVPSLTNQVFAEVIRGIETVTGQYGYQTMFAHYGYHPEVEEERVASLLSYNIDGLLLSESYHTAKTVRMIETAGIPVIEMMDSVSDAIQQCVGFDNHAAAHAMVEAMIHQGYRHIVYLGARMDMRTKFKMQGYESAMRQAGLEPKMVTTNVASSFSLGASLLQQTLAEYPQADSFFCTNDDLAAGVIFECQRQGIDVPGTIGVAGFHGHDIGQSMTPKLASVLTPREQIGQVAASELLDRLNGIPSQQCALDLGYTIDLGETLSRRGAE</sequence>
<dbReference type="Gene3D" id="1.10.260.40">
    <property type="entry name" value="lambda repressor-like DNA-binding domains"/>
    <property type="match status" value="1"/>
</dbReference>
<name>A0A1Y6IWG0_9VIBR</name>
<accession>A0A1Y6IWG0</accession>
<dbReference type="GO" id="GO:0000976">
    <property type="term" value="F:transcription cis-regulatory region binding"/>
    <property type="evidence" value="ECO:0007669"/>
    <property type="project" value="TreeGrafter"/>
</dbReference>
<dbReference type="Pfam" id="PF00532">
    <property type="entry name" value="Peripla_BP_1"/>
    <property type="match status" value="1"/>
</dbReference>
<dbReference type="PANTHER" id="PTHR30146">
    <property type="entry name" value="LACI-RELATED TRANSCRIPTIONAL REPRESSOR"/>
    <property type="match status" value="1"/>
</dbReference>
<dbReference type="PROSITE" id="PS50932">
    <property type="entry name" value="HTH_LACI_2"/>
    <property type="match status" value="1"/>
</dbReference>
<dbReference type="SUPFAM" id="SSF47413">
    <property type="entry name" value="lambda repressor-like DNA-binding domains"/>
    <property type="match status" value="1"/>
</dbReference>
<dbReference type="EMBL" id="JAWRCO010000001">
    <property type="protein sequence ID" value="MDW6002476.1"/>
    <property type="molecule type" value="Genomic_DNA"/>
</dbReference>
<reference evidence="8 9" key="1">
    <citation type="submission" date="2017-05" db="EMBL/GenBank/DDBJ databases">
        <authorList>
            <person name="Song R."/>
            <person name="Chenine A.L."/>
            <person name="Ruprecht R.M."/>
        </authorList>
    </citation>
    <scope>NUCLEOTIDE SEQUENCE [LARGE SCALE GENOMIC DNA]</scope>
    <source>
        <strain evidence="8 9">CECT 7927</strain>
    </source>
</reference>
<keyword evidence="1" id="KW-0678">Repressor</keyword>
<keyword evidence="10" id="KW-1185">Reference proteome</keyword>
<dbReference type="AlphaFoldDB" id="A0A1Y6IWG0"/>
<dbReference type="PROSITE" id="PS00356">
    <property type="entry name" value="HTH_LACI_1"/>
    <property type="match status" value="1"/>
</dbReference>
<evidence type="ECO:0000313" key="9">
    <source>
        <dbReference type="Proteomes" id="UP000196125"/>
    </source>
</evidence>
<evidence type="ECO:0000259" key="6">
    <source>
        <dbReference type="PROSITE" id="PS50943"/>
    </source>
</evidence>
<dbReference type="GO" id="GO:0005737">
    <property type="term" value="C:cytoplasm"/>
    <property type="evidence" value="ECO:0007669"/>
    <property type="project" value="UniProtKB-ARBA"/>
</dbReference>
<dbReference type="EMBL" id="FXXI01000007">
    <property type="protein sequence ID" value="SMS01994.1"/>
    <property type="molecule type" value="Genomic_DNA"/>
</dbReference>
<dbReference type="Proteomes" id="UP000196125">
    <property type="component" value="Unassembled WGS sequence"/>
</dbReference>
<evidence type="ECO:0000256" key="3">
    <source>
        <dbReference type="ARBA" id="ARBA00023125"/>
    </source>
</evidence>
<dbReference type="RefSeq" id="WP_200807767.1">
    <property type="nucleotide sequence ID" value="NZ_AP024883.1"/>
</dbReference>
<evidence type="ECO:0000256" key="2">
    <source>
        <dbReference type="ARBA" id="ARBA00023015"/>
    </source>
</evidence>
<dbReference type="CDD" id="cd01392">
    <property type="entry name" value="HTH_LacI"/>
    <property type="match status" value="1"/>
</dbReference>
<evidence type="ECO:0000256" key="1">
    <source>
        <dbReference type="ARBA" id="ARBA00022491"/>
    </source>
</evidence>
<dbReference type="CDD" id="cd01575">
    <property type="entry name" value="PBP1_GntR"/>
    <property type="match status" value="1"/>
</dbReference>
<protein>
    <submittedName>
        <fullName evidence="7">Gluconate operon transcriptional repressor GntR</fullName>
    </submittedName>
    <submittedName>
        <fullName evidence="8">HTH-type transcriptional regulator GntR</fullName>
    </submittedName>
</protein>
<dbReference type="SMART" id="SM00354">
    <property type="entry name" value="HTH_LACI"/>
    <property type="match status" value="1"/>
</dbReference>
<dbReference type="SUPFAM" id="SSF53822">
    <property type="entry name" value="Periplasmic binding protein-like I"/>
    <property type="match status" value="1"/>
</dbReference>
<keyword evidence="2" id="KW-0805">Transcription regulation</keyword>
<dbReference type="InterPro" id="IPR000843">
    <property type="entry name" value="HTH_LacI"/>
</dbReference>
<evidence type="ECO:0000313" key="10">
    <source>
        <dbReference type="Proteomes" id="UP001283366"/>
    </source>
</evidence>
<dbReference type="InterPro" id="IPR001761">
    <property type="entry name" value="Peripla_BP/Lac1_sug-bd_dom"/>
</dbReference>
<dbReference type="Gene3D" id="3.40.50.2300">
    <property type="match status" value="2"/>
</dbReference>
<evidence type="ECO:0000313" key="8">
    <source>
        <dbReference type="EMBL" id="SMS01994.1"/>
    </source>
</evidence>
<dbReference type="Proteomes" id="UP001283366">
    <property type="component" value="Unassembled WGS sequence"/>
</dbReference>